<dbReference type="InterPro" id="IPR019554">
    <property type="entry name" value="Soluble_ligand-bd"/>
</dbReference>
<keyword evidence="6" id="KW-0812">Transmembrane</keyword>
<evidence type="ECO:0000256" key="12">
    <source>
        <dbReference type="ARBA" id="ARBA00023139"/>
    </source>
</evidence>
<feature type="domain" description="Soluble ligand binding" evidence="16">
    <location>
        <begin position="202"/>
        <end position="255"/>
    </location>
</feature>
<evidence type="ECO:0000256" key="6">
    <source>
        <dbReference type="ARBA" id="ARBA00022692"/>
    </source>
</evidence>
<dbReference type="Gene3D" id="3.10.560.10">
    <property type="entry name" value="Outer membrane lipoprotein wza domain like"/>
    <property type="match status" value="2"/>
</dbReference>
<comment type="similarity">
    <text evidence="2">Belongs to the BexD/CtrA/VexA family.</text>
</comment>
<evidence type="ECO:0000259" key="16">
    <source>
        <dbReference type="Pfam" id="PF10531"/>
    </source>
</evidence>
<evidence type="ECO:0000256" key="1">
    <source>
        <dbReference type="ARBA" id="ARBA00004571"/>
    </source>
</evidence>
<dbReference type="GO" id="GO:0046930">
    <property type="term" value="C:pore complex"/>
    <property type="evidence" value="ECO:0007669"/>
    <property type="project" value="UniProtKB-KW"/>
</dbReference>
<keyword evidence="4" id="KW-1134">Transmembrane beta strand</keyword>
<dbReference type="InterPro" id="IPR054765">
    <property type="entry name" value="SLBB_dom"/>
</dbReference>
<evidence type="ECO:0000259" key="15">
    <source>
        <dbReference type="Pfam" id="PF02563"/>
    </source>
</evidence>
<evidence type="ECO:0000256" key="8">
    <source>
        <dbReference type="ARBA" id="ARBA00023047"/>
    </source>
</evidence>
<accession>A0A1G7JCW1</accession>
<dbReference type="AlphaFoldDB" id="A0A1G7JCW1"/>
<evidence type="ECO:0000256" key="10">
    <source>
        <dbReference type="ARBA" id="ARBA00023114"/>
    </source>
</evidence>
<keyword evidence="11" id="KW-0472">Membrane</keyword>
<keyword evidence="7" id="KW-0732">Signal</keyword>
<dbReference type="Proteomes" id="UP000182427">
    <property type="component" value="Chromosome I"/>
</dbReference>
<evidence type="ECO:0000313" key="19">
    <source>
        <dbReference type="Proteomes" id="UP000182427"/>
    </source>
</evidence>
<evidence type="ECO:0000256" key="7">
    <source>
        <dbReference type="ARBA" id="ARBA00022729"/>
    </source>
</evidence>
<keyword evidence="9" id="KW-0406">Ion transport</keyword>
<reference evidence="18 19" key="1">
    <citation type="submission" date="2016-10" db="EMBL/GenBank/DDBJ databases">
        <authorList>
            <person name="de Groot N.N."/>
        </authorList>
    </citation>
    <scope>NUCLEOTIDE SEQUENCE [LARGE SCALE GENOMIC DNA]</scope>
    <source>
        <strain evidence="18 19">GAS232</strain>
    </source>
</reference>
<evidence type="ECO:0000259" key="17">
    <source>
        <dbReference type="Pfam" id="PF22461"/>
    </source>
</evidence>
<comment type="subcellular location">
    <subcellularLocation>
        <location evidence="1">Cell outer membrane</location>
        <topology evidence="1">Multi-pass membrane protein</topology>
    </subcellularLocation>
</comment>
<proteinExistence type="inferred from homology"/>
<feature type="domain" description="SLBB" evidence="17">
    <location>
        <begin position="104"/>
        <end position="195"/>
    </location>
</feature>
<name>A0A1G7JCW1_9BACT</name>
<evidence type="ECO:0000256" key="11">
    <source>
        <dbReference type="ARBA" id="ARBA00023136"/>
    </source>
</evidence>
<dbReference type="InterPro" id="IPR049712">
    <property type="entry name" value="Poly_export"/>
</dbReference>
<dbReference type="GO" id="GO:0015159">
    <property type="term" value="F:polysaccharide transmembrane transporter activity"/>
    <property type="evidence" value="ECO:0007669"/>
    <property type="project" value="InterPro"/>
</dbReference>
<dbReference type="GO" id="GO:0009279">
    <property type="term" value="C:cell outer membrane"/>
    <property type="evidence" value="ECO:0007669"/>
    <property type="project" value="UniProtKB-SubCell"/>
</dbReference>
<dbReference type="Gene3D" id="3.30.1950.10">
    <property type="entry name" value="wza like domain"/>
    <property type="match status" value="1"/>
</dbReference>
<sequence>MCAYGQSLAPQAIPPVDRTTQLDGTTETVASGDQLQVNVEDLDEVHNLNVRIASDGNLDLPLVGLVPVDGLTIAGLRARLTERYSKYVRQPVITVSVLTSQSRTVSVVGEVNSPSVQEITGTLTVVSAITKAGGIRPDAGPKVILTRDAKAGILPLPGATVTPDGHSRIALSLDDLLAAKAPENNISLRAGDVVSIPKGSLVYVIGNVHRAGGFPLRSSGSISLVEALALAEGLSPNARSQDAKILRLVNPGGEKRQEIPVNINQILAGKQADPMLFADDILFVPNSAAKSGARRTAEAILQVTTGILIYR</sequence>
<evidence type="ECO:0000256" key="9">
    <source>
        <dbReference type="ARBA" id="ARBA00023065"/>
    </source>
</evidence>
<keyword evidence="12" id="KW-0564">Palmitate</keyword>
<organism evidence="18 19">
    <name type="scientific">Terriglobus roseus</name>
    <dbReference type="NCBI Taxonomy" id="392734"/>
    <lineage>
        <taxon>Bacteria</taxon>
        <taxon>Pseudomonadati</taxon>
        <taxon>Acidobacteriota</taxon>
        <taxon>Terriglobia</taxon>
        <taxon>Terriglobales</taxon>
        <taxon>Acidobacteriaceae</taxon>
        <taxon>Terriglobus</taxon>
    </lineage>
</organism>
<dbReference type="Pfam" id="PF22461">
    <property type="entry name" value="SLBB_2"/>
    <property type="match status" value="1"/>
</dbReference>
<evidence type="ECO:0000256" key="13">
    <source>
        <dbReference type="ARBA" id="ARBA00023237"/>
    </source>
</evidence>
<evidence type="ECO:0000256" key="14">
    <source>
        <dbReference type="ARBA" id="ARBA00023288"/>
    </source>
</evidence>
<keyword evidence="3" id="KW-0813">Transport</keyword>
<dbReference type="EMBL" id="LT629690">
    <property type="protein sequence ID" value="SDF22319.1"/>
    <property type="molecule type" value="Genomic_DNA"/>
</dbReference>
<evidence type="ECO:0000256" key="2">
    <source>
        <dbReference type="ARBA" id="ARBA00009450"/>
    </source>
</evidence>
<keyword evidence="5" id="KW-0762">Sugar transport</keyword>
<evidence type="ECO:0000256" key="3">
    <source>
        <dbReference type="ARBA" id="ARBA00022448"/>
    </source>
</evidence>
<protein>
    <submittedName>
        <fullName evidence="18">Polysaccharide export outer membrane protein</fullName>
    </submittedName>
</protein>
<keyword evidence="8" id="KW-0625">Polysaccharide transport</keyword>
<evidence type="ECO:0000313" key="18">
    <source>
        <dbReference type="EMBL" id="SDF22319.1"/>
    </source>
</evidence>
<keyword evidence="10" id="KW-0626">Porin</keyword>
<feature type="domain" description="Polysaccharide export protein N-terminal" evidence="15">
    <location>
        <begin position="28"/>
        <end position="97"/>
    </location>
</feature>
<keyword evidence="14" id="KW-0449">Lipoprotein</keyword>
<dbReference type="Pfam" id="PF02563">
    <property type="entry name" value="Poly_export"/>
    <property type="match status" value="1"/>
</dbReference>
<dbReference type="GO" id="GO:0006811">
    <property type="term" value="P:monoatomic ion transport"/>
    <property type="evidence" value="ECO:0007669"/>
    <property type="project" value="UniProtKB-KW"/>
</dbReference>
<gene>
    <name evidence="18" type="ORF">SAMN05444167_1761</name>
</gene>
<dbReference type="PANTHER" id="PTHR33619">
    <property type="entry name" value="POLYSACCHARIDE EXPORT PROTEIN GFCE-RELATED"/>
    <property type="match status" value="1"/>
</dbReference>
<dbReference type="PANTHER" id="PTHR33619:SF3">
    <property type="entry name" value="POLYSACCHARIDE EXPORT PROTEIN GFCE-RELATED"/>
    <property type="match status" value="1"/>
</dbReference>
<keyword evidence="13" id="KW-0998">Cell outer membrane</keyword>
<dbReference type="InterPro" id="IPR003715">
    <property type="entry name" value="Poly_export_N"/>
</dbReference>
<evidence type="ECO:0000256" key="5">
    <source>
        <dbReference type="ARBA" id="ARBA00022597"/>
    </source>
</evidence>
<evidence type="ECO:0000256" key="4">
    <source>
        <dbReference type="ARBA" id="ARBA00022452"/>
    </source>
</evidence>
<keyword evidence="19" id="KW-1185">Reference proteome</keyword>
<dbReference type="Pfam" id="PF10531">
    <property type="entry name" value="SLBB"/>
    <property type="match status" value="1"/>
</dbReference>
<dbReference type="GO" id="GO:0015288">
    <property type="term" value="F:porin activity"/>
    <property type="evidence" value="ECO:0007669"/>
    <property type="project" value="UniProtKB-KW"/>
</dbReference>